<accession>A0A1Q8RML0</accession>
<dbReference type="STRING" id="708187.A0A1Q8RML0"/>
<organism evidence="1 2">
    <name type="scientific">Colletotrichum chlorophyti</name>
    <dbReference type="NCBI Taxonomy" id="708187"/>
    <lineage>
        <taxon>Eukaryota</taxon>
        <taxon>Fungi</taxon>
        <taxon>Dikarya</taxon>
        <taxon>Ascomycota</taxon>
        <taxon>Pezizomycotina</taxon>
        <taxon>Sordariomycetes</taxon>
        <taxon>Hypocreomycetidae</taxon>
        <taxon>Glomerellales</taxon>
        <taxon>Glomerellaceae</taxon>
        <taxon>Colletotrichum</taxon>
    </lineage>
</organism>
<dbReference type="OrthoDB" id="7984201at2759"/>
<dbReference type="AlphaFoldDB" id="A0A1Q8RML0"/>
<dbReference type="GO" id="GO:0006629">
    <property type="term" value="P:lipid metabolic process"/>
    <property type="evidence" value="ECO:0007669"/>
    <property type="project" value="InterPro"/>
</dbReference>
<protein>
    <submittedName>
        <fullName evidence="1">PI-PLC X domain-containing protein 1-like protein 2</fullName>
    </submittedName>
</protein>
<evidence type="ECO:0000313" key="1">
    <source>
        <dbReference type="EMBL" id="OLN85557.1"/>
    </source>
</evidence>
<sequence>MAAKLCRNRYSDVTFIGSHNSAFVGSSIAHNQYVSVTAQLDLGVRFLQARTQDKGGHIQMCYSY</sequence>
<dbReference type="SUPFAM" id="SSF51695">
    <property type="entry name" value="PLC-like phosphodiesterases"/>
    <property type="match status" value="1"/>
</dbReference>
<dbReference type="InterPro" id="IPR017946">
    <property type="entry name" value="PLC-like_Pdiesterase_TIM-brl"/>
</dbReference>
<proteinExistence type="predicted"/>
<dbReference type="Gene3D" id="3.20.20.190">
    <property type="entry name" value="Phosphatidylinositol (PI) phosphodiesterase"/>
    <property type="match status" value="1"/>
</dbReference>
<gene>
    <name evidence="1" type="ORF">CCHL11_05799</name>
</gene>
<keyword evidence="2" id="KW-1185">Reference proteome</keyword>
<comment type="caution">
    <text evidence="1">The sequence shown here is derived from an EMBL/GenBank/DDBJ whole genome shotgun (WGS) entry which is preliminary data.</text>
</comment>
<dbReference type="Pfam" id="PF26146">
    <property type="entry name" value="PI-PLC_X"/>
    <property type="match status" value="1"/>
</dbReference>
<dbReference type="EMBL" id="MPGH01000162">
    <property type="protein sequence ID" value="OLN85557.1"/>
    <property type="molecule type" value="Genomic_DNA"/>
</dbReference>
<reference evidence="1 2" key="1">
    <citation type="submission" date="2016-11" db="EMBL/GenBank/DDBJ databases">
        <title>Draft Genome Assembly of Colletotrichum chlorophyti a pathogen of herbaceous plants.</title>
        <authorList>
            <person name="Gan P."/>
            <person name="Narusaka M."/>
            <person name="Tsushima A."/>
            <person name="Narusaka Y."/>
            <person name="Takano Y."/>
            <person name="Shirasu K."/>
        </authorList>
    </citation>
    <scope>NUCLEOTIDE SEQUENCE [LARGE SCALE GENOMIC DNA]</scope>
    <source>
        <strain evidence="1 2">NTL11</strain>
    </source>
</reference>
<dbReference type="GO" id="GO:0008081">
    <property type="term" value="F:phosphoric diester hydrolase activity"/>
    <property type="evidence" value="ECO:0007669"/>
    <property type="project" value="InterPro"/>
</dbReference>
<evidence type="ECO:0000313" key="2">
    <source>
        <dbReference type="Proteomes" id="UP000186583"/>
    </source>
</evidence>
<name>A0A1Q8RML0_9PEZI</name>
<dbReference type="Proteomes" id="UP000186583">
    <property type="component" value="Unassembled WGS sequence"/>
</dbReference>